<keyword evidence="2" id="KW-1185">Reference proteome</keyword>
<dbReference type="SUPFAM" id="SSF88713">
    <property type="entry name" value="Glycoside hydrolase/deacetylase"/>
    <property type="match status" value="1"/>
</dbReference>
<protein>
    <submittedName>
        <fullName evidence="1">Peptidoglycan/xylan/chitin deacetylase (PgdA/CDA1 family)</fullName>
    </submittedName>
</protein>
<dbReference type="EMBL" id="JAUSVS010000004">
    <property type="protein sequence ID" value="MDQ0464637.1"/>
    <property type="molecule type" value="Genomic_DNA"/>
</dbReference>
<reference evidence="1 2" key="1">
    <citation type="submission" date="2023-07" db="EMBL/GenBank/DDBJ databases">
        <title>Genomic Encyclopedia of Type Strains, Phase IV (KMG-IV): sequencing the most valuable type-strain genomes for metagenomic binning, comparative biology and taxonomic classification.</title>
        <authorList>
            <person name="Goeker M."/>
        </authorList>
    </citation>
    <scope>NUCLEOTIDE SEQUENCE [LARGE SCALE GENOMIC DNA]</scope>
    <source>
        <strain evidence="1 2">DSM 18695</strain>
    </source>
</reference>
<name>A0ABU0IRJ3_9CAUL</name>
<gene>
    <name evidence="1" type="ORF">QO010_002421</name>
</gene>
<organism evidence="1 2">
    <name type="scientific">Caulobacter ginsengisoli</name>
    <dbReference type="NCBI Taxonomy" id="400775"/>
    <lineage>
        <taxon>Bacteria</taxon>
        <taxon>Pseudomonadati</taxon>
        <taxon>Pseudomonadota</taxon>
        <taxon>Alphaproteobacteria</taxon>
        <taxon>Caulobacterales</taxon>
        <taxon>Caulobacteraceae</taxon>
        <taxon>Caulobacter</taxon>
    </lineage>
</organism>
<dbReference type="InterPro" id="IPR011330">
    <property type="entry name" value="Glyco_hydro/deAcase_b/a-brl"/>
</dbReference>
<dbReference type="RefSeq" id="WP_307349445.1">
    <property type="nucleotide sequence ID" value="NZ_JAUSVS010000004.1"/>
</dbReference>
<dbReference type="Gene3D" id="3.20.20.370">
    <property type="entry name" value="Glycoside hydrolase/deacetylase"/>
    <property type="match status" value="1"/>
</dbReference>
<evidence type="ECO:0000313" key="2">
    <source>
        <dbReference type="Proteomes" id="UP001228905"/>
    </source>
</evidence>
<accession>A0ABU0IRJ3</accession>
<comment type="caution">
    <text evidence="1">The sequence shown here is derived from an EMBL/GenBank/DDBJ whole genome shotgun (WGS) entry which is preliminary data.</text>
</comment>
<dbReference type="Proteomes" id="UP001228905">
    <property type="component" value="Unassembled WGS sequence"/>
</dbReference>
<sequence>MTARFILSLDCEGKWGVADHLTPADHAGLSDARLRQAYGDIIALLDEFDLPATFAFVGCFSLSAQALADLRPDLKGAYVAPALADALDGSRQGWTGDWALEAVQAARTRHEIGLHGVTHTPWDQLDEAGARAEMALLYQARAPMLRDLTTWIYPRNAQAHEAVLDEFGLAGLREERPSGSRALRLLSEFNLWSPPDSDLEASRPLRIPPGYFVNWRSGARRAVPVSLSVERARQMLATAARTDGVVHYWTHPENLATAPETLLVLRGVVEAAARARDAGACQVLTQDGYCRAIAPGHVVACEARRDALLKA</sequence>
<evidence type="ECO:0000313" key="1">
    <source>
        <dbReference type="EMBL" id="MDQ0464637.1"/>
    </source>
</evidence>
<proteinExistence type="predicted"/>